<name>A0A6J5Q128_9CAUD</name>
<reference evidence="1" key="1">
    <citation type="submission" date="2020-05" db="EMBL/GenBank/DDBJ databases">
        <authorList>
            <person name="Chiriac C."/>
            <person name="Salcher M."/>
            <person name="Ghai R."/>
            <person name="Kavagutti S V."/>
        </authorList>
    </citation>
    <scope>NUCLEOTIDE SEQUENCE</scope>
</reference>
<dbReference type="EMBL" id="LR796964">
    <property type="protein sequence ID" value="CAB4178060.1"/>
    <property type="molecule type" value="Genomic_DNA"/>
</dbReference>
<protein>
    <submittedName>
        <fullName evidence="1">RecT Recombinational DNA repair protein (RecE pathway)</fullName>
    </submittedName>
</protein>
<dbReference type="InterPro" id="IPR018330">
    <property type="entry name" value="RecT_fam"/>
</dbReference>
<dbReference type="GO" id="GO:0006259">
    <property type="term" value="P:DNA metabolic process"/>
    <property type="evidence" value="ECO:0007669"/>
    <property type="project" value="InterPro"/>
</dbReference>
<sequence>MRGHAAGGGCNYFGKDGRLMATIRETISNGVFEQFGSPLIAGRVAAFGAAVCSELKRADVDINQNIDAKVGGVIRSLYEIGLWPGPQGHISVVAFKGVPQAIVGYKGLIHLGYQSGYLARITAEVVLAGEVFSLEQRENGPKLSHAVGLKRPDPSPENVEAAYCTWTTTDGQHNAAVVQGNVIRSLRNKSKSSSQWRTENFLAMVLKTPIIRAAKWWNCSPEIATAVAVDADQMVAVEADQESNGQAAASALAEAGITTREDMQ</sequence>
<evidence type="ECO:0000313" key="1">
    <source>
        <dbReference type="EMBL" id="CAB4178060.1"/>
    </source>
</evidence>
<gene>
    <name evidence="1" type="ORF">UFOVP1004_54</name>
</gene>
<organism evidence="1">
    <name type="scientific">uncultured Caudovirales phage</name>
    <dbReference type="NCBI Taxonomy" id="2100421"/>
    <lineage>
        <taxon>Viruses</taxon>
        <taxon>Duplodnaviria</taxon>
        <taxon>Heunggongvirae</taxon>
        <taxon>Uroviricota</taxon>
        <taxon>Caudoviricetes</taxon>
        <taxon>Peduoviridae</taxon>
        <taxon>Maltschvirus</taxon>
        <taxon>Maltschvirus maltsch</taxon>
    </lineage>
</organism>
<proteinExistence type="predicted"/>
<dbReference type="GO" id="GO:0003677">
    <property type="term" value="F:DNA binding"/>
    <property type="evidence" value="ECO:0007669"/>
    <property type="project" value="InterPro"/>
</dbReference>
<accession>A0A6J5Q128</accession>
<dbReference type="Pfam" id="PF03837">
    <property type="entry name" value="RecT"/>
    <property type="match status" value="1"/>
</dbReference>